<dbReference type="InterPro" id="IPR044852">
    <property type="entry name" value="WBP2-like"/>
</dbReference>
<dbReference type="PANTHER" id="PTHR31606">
    <property type="entry name" value="WW DOMAIN BINDING PROTEIN 2, ISOFORM E"/>
    <property type="match status" value="1"/>
</dbReference>
<dbReference type="SUPFAM" id="SSF50729">
    <property type="entry name" value="PH domain-like"/>
    <property type="match status" value="1"/>
</dbReference>
<evidence type="ECO:0000313" key="2">
    <source>
        <dbReference type="EMBL" id="KAL2823924.1"/>
    </source>
</evidence>
<dbReference type="CDD" id="cd13214">
    <property type="entry name" value="PH-GRAM_WBP2"/>
    <property type="match status" value="1"/>
</dbReference>
<organism evidence="2 3">
    <name type="scientific">Aspergillus cavernicola</name>
    <dbReference type="NCBI Taxonomy" id="176166"/>
    <lineage>
        <taxon>Eukaryota</taxon>
        <taxon>Fungi</taxon>
        <taxon>Dikarya</taxon>
        <taxon>Ascomycota</taxon>
        <taxon>Pezizomycotina</taxon>
        <taxon>Eurotiomycetes</taxon>
        <taxon>Eurotiomycetidae</taxon>
        <taxon>Eurotiales</taxon>
        <taxon>Aspergillaceae</taxon>
        <taxon>Aspergillus</taxon>
        <taxon>Aspergillus subgen. Nidulantes</taxon>
    </lineage>
</organism>
<evidence type="ECO:0000256" key="1">
    <source>
        <dbReference type="SAM" id="MobiDB-lite"/>
    </source>
</evidence>
<dbReference type="EMBL" id="JBFXLS010000048">
    <property type="protein sequence ID" value="KAL2823924.1"/>
    <property type="molecule type" value="Genomic_DNA"/>
</dbReference>
<protein>
    <submittedName>
        <fullName evidence="2">Uncharacterized protein</fullName>
    </submittedName>
</protein>
<gene>
    <name evidence="2" type="ORF">BDW59DRAFT_91112</name>
</gene>
<dbReference type="Proteomes" id="UP001610335">
    <property type="component" value="Unassembled WGS sequence"/>
</dbReference>
<reference evidence="2 3" key="1">
    <citation type="submission" date="2024-07" db="EMBL/GenBank/DDBJ databases">
        <title>Section-level genome sequencing and comparative genomics of Aspergillus sections Usti and Cavernicolus.</title>
        <authorList>
            <consortium name="Lawrence Berkeley National Laboratory"/>
            <person name="Nybo J.L."/>
            <person name="Vesth T.C."/>
            <person name="Theobald S."/>
            <person name="Frisvad J.C."/>
            <person name="Larsen T.O."/>
            <person name="Kjaerboelling I."/>
            <person name="Rothschild-Mancinelli K."/>
            <person name="Lyhne E.K."/>
            <person name="Kogle M.E."/>
            <person name="Barry K."/>
            <person name="Clum A."/>
            <person name="Na H."/>
            <person name="Ledsgaard L."/>
            <person name="Lin J."/>
            <person name="Lipzen A."/>
            <person name="Kuo A."/>
            <person name="Riley R."/>
            <person name="Mondo S."/>
            <person name="LaButti K."/>
            <person name="Haridas S."/>
            <person name="Pangalinan J."/>
            <person name="Salamov A.A."/>
            <person name="Simmons B.A."/>
            <person name="Magnuson J.K."/>
            <person name="Chen J."/>
            <person name="Drula E."/>
            <person name="Henrissat B."/>
            <person name="Wiebenga A."/>
            <person name="Lubbers R.J."/>
            <person name="Gomes A.C."/>
            <person name="Makela M.R."/>
            <person name="Stajich J."/>
            <person name="Grigoriev I.V."/>
            <person name="Mortensen U.H."/>
            <person name="De vries R.P."/>
            <person name="Baker S.E."/>
            <person name="Andersen M.R."/>
        </authorList>
    </citation>
    <scope>NUCLEOTIDE SEQUENCE [LARGE SCALE GENOMIC DNA]</scope>
    <source>
        <strain evidence="2 3">CBS 600.67</strain>
    </source>
</reference>
<name>A0ABR4I858_9EURO</name>
<accession>A0ABR4I858</accession>
<comment type="caution">
    <text evidence="2">The sequence shown here is derived from an EMBL/GenBank/DDBJ whole genome shotgun (WGS) entry which is preliminary data.</text>
</comment>
<keyword evidence="3" id="KW-1185">Reference proteome</keyword>
<feature type="region of interest" description="Disordered" evidence="1">
    <location>
        <begin position="171"/>
        <end position="231"/>
    </location>
</feature>
<feature type="compositionally biased region" description="Polar residues" evidence="1">
    <location>
        <begin position="174"/>
        <end position="186"/>
    </location>
</feature>
<evidence type="ECO:0000313" key="3">
    <source>
        <dbReference type="Proteomes" id="UP001610335"/>
    </source>
</evidence>
<sequence>MSINWVMLDERKGFVHLPNERLLYTSPPRTSLALQPPPSYTGAESLSLQSSTGRVYLTNQRVVYIPAQRSNELESFSTPLLNLHDSYVSSPFFGPNAWNAVVQPVPGGGIPPSLIAVHLKVTFKEGGAFDFHNQFEMVKERLQQAVDVSGESGRGAGNVNMASVHLEELPAYSGPQSGLNTGSHNYNRPAPRHSASETSTGAEPQEPPPGYEEVQQQSVANELEERLRRLS</sequence>
<proteinExistence type="predicted"/>
<dbReference type="PANTHER" id="PTHR31606:SF1">
    <property type="entry name" value="WW DOMAIN BINDING PROTEIN 2, ISOFORM E"/>
    <property type="match status" value="1"/>
</dbReference>